<dbReference type="AlphaFoldDB" id="A0A8T9Q5S6"/>
<evidence type="ECO:0000313" key="3">
    <source>
        <dbReference type="EMBL" id="UOQ70433.1"/>
    </source>
</evidence>
<dbReference type="PANTHER" id="PTHR43682:SF1">
    <property type="entry name" value="LACTATE UTILIZATION PROTEIN C"/>
    <property type="match status" value="1"/>
</dbReference>
<dbReference type="Pfam" id="PF02589">
    <property type="entry name" value="LUD_dom"/>
    <property type="match status" value="1"/>
</dbReference>
<evidence type="ECO:0000256" key="1">
    <source>
        <dbReference type="SAM" id="MobiDB-lite"/>
    </source>
</evidence>
<reference evidence="3" key="1">
    <citation type="submission" date="2022-04" db="EMBL/GenBank/DDBJ databases">
        <title>Hymenobacter sp. isolated from the air.</title>
        <authorList>
            <person name="Won M."/>
            <person name="Lee C.-M."/>
            <person name="Woen H.-Y."/>
            <person name="Kwon S.-W."/>
        </authorList>
    </citation>
    <scope>NUCLEOTIDE SEQUENCE</scope>
    <source>
        <strain evidence="3">5116S-3</strain>
    </source>
</reference>
<dbReference type="SUPFAM" id="SSF100950">
    <property type="entry name" value="NagB/RpiA/CoA transferase-like"/>
    <property type="match status" value="1"/>
</dbReference>
<evidence type="ECO:0000313" key="4">
    <source>
        <dbReference type="Proteomes" id="UP000831796"/>
    </source>
</evidence>
<feature type="region of interest" description="Disordered" evidence="1">
    <location>
        <begin position="1"/>
        <end position="26"/>
    </location>
</feature>
<dbReference type="EMBL" id="CP095046">
    <property type="protein sequence ID" value="UOQ70433.1"/>
    <property type="molecule type" value="Genomic_DNA"/>
</dbReference>
<organism evidence="3 4">
    <name type="scientific">Hymenobacter cellulosilyticus</name>
    <dbReference type="NCBI Taxonomy" id="2932248"/>
    <lineage>
        <taxon>Bacteria</taxon>
        <taxon>Pseudomonadati</taxon>
        <taxon>Bacteroidota</taxon>
        <taxon>Cytophagia</taxon>
        <taxon>Cytophagales</taxon>
        <taxon>Hymenobacteraceae</taxon>
        <taxon>Hymenobacter</taxon>
    </lineage>
</organism>
<dbReference type="Proteomes" id="UP000831796">
    <property type="component" value="Chromosome"/>
</dbReference>
<feature type="domain" description="LUD" evidence="2">
    <location>
        <begin position="89"/>
        <end position="187"/>
    </location>
</feature>
<dbReference type="KEGG" id="hcu:MUN79_17005"/>
<evidence type="ECO:0000259" key="2">
    <source>
        <dbReference type="Pfam" id="PF02589"/>
    </source>
</evidence>
<name>A0A8T9Q5S6_9BACT</name>
<dbReference type="RefSeq" id="WP_244673855.1">
    <property type="nucleotide sequence ID" value="NZ_CP095046.1"/>
</dbReference>
<sequence>MSSSRERILAAAQANKPAETPLPNVPDFGGDASVERFTEMLGSIGGRVVWVTGPQQLEPVLRQLFPDARRTASPLFPATVAVSAQTPTEMLADVDLAVLAGEIGVAENGAIWLPEANMLHRALPTVTQHLVLVLDHRRIVATMHQAYAQLPGTGGYGAFVAGPSKTADIEQSLVIGAHGARSLLVLLY</sequence>
<dbReference type="PANTHER" id="PTHR43682">
    <property type="entry name" value="LACTATE UTILIZATION PROTEIN C"/>
    <property type="match status" value="1"/>
</dbReference>
<proteinExistence type="predicted"/>
<dbReference type="InterPro" id="IPR003741">
    <property type="entry name" value="LUD_dom"/>
</dbReference>
<accession>A0A8T9Q5S6</accession>
<dbReference type="InterPro" id="IPR037171">
    <property type="entry name" value="NagB/RpiA_transferase-like"/>
</dbReference>
<dbReference type="Gene3D" id="3.40.50.10420">
    <property type="entry name" value="NagB/RpiA/CoA transferase-like"/>
    <property type="match status" value="1"/>
</dbReference>
<dbReference type="InterPro" id="IPR024185">
    <property type="entry name" value="FTHF_cligase-like_sf"/>
</dbReference>
<protein>
    <submittedName>
        <fullName evidence="3">LUD domain-containing protein</fullName>
    </submittedName>
</protein>
<keyword evidence="4" id="KW-1185">Reference proteome</keyword>
<gene>
    <name evidence="3" type="ORF">MUN79_17005</name>
</gene>